<evidence type="ECO:0000313" key="4">
    <source>
        <dbReference type="Proteomes" id="UP001373714"/>
    </source>
</evidence>
<name>A0AAV9U046_9PEZI</name>
<keyword evidence="4" id="KW-1185">Reference proteome</keyword>
<dbReference type="AlphaFoldDB" id="A0AAV9U046"/>
<protein>
    <submittedName>
        <fullName evidence="3">Uncharacterized protein</fullName>
    </submittedName>
</protein>
<feature type="signal peptide" evidence="2">
    <location>
        <begin position="1"/>
        <end position="19"/>
    </location>
</feature>
<keyword evidence="1" id="KW-1133">Transmembrane helix</keyword>
<evidence type="ECO:0000256" key="2">
    <source>
        <dbReference type="SAM" id="SignalP"/>
    </source>
</evidence>
<keyword evidence="1" id="KW-0812">Transmembrane</keyword>
<accession>A0AAV9U046</accession>
<gene>
    <name evidence="3" type="ORF">TWF730_004230</name>
</gene>
<keyword evidence="2" id="KW-0732">Signal</keyword>
<feature type="transmembrane region" description="Helical" evidence="1">
    <location>
        <begin position="182"/>
        <end position="205"/>
    </location>
</feature>
<evidence type="ECO:0000313" key="3">
    <source>
        <dbReference type="EMBL" id="KAK6332570.1"/>
    </source>
</evidence>
<organism evidence="3 4">
    <name type="scientific">Orbilia blumenaviensis</name>
    <dbReference type="NCBI Taxonomy" id="1796055"/>
    <lineage>
        <taxon>Eukaryota</taxon>
        <taxon>Fungi</taxon>
        <taxon>Dikarya</taxon>
        <taxon>Ascomycota</taxon>
        <taxon>Pezizomycotina</taxon>
        <taxon>Orbiliomycetes</taxon>
        <taxon>Orbiliales</taxon>
        <taxon>Orbiliaceae</taxon>
        <taxon>Orbilia</taxon>
    </lineage>
</organism>
<feature type="transmembrane region" description="Helical" evidence="1">
    <location>
        <begin position="144"/>
        <end position="175"/>
    </location>
</feature>
<evidence type="ECO:0000256" key="1">
    <source>
        <dbReference type="SAM" id="Phobius"/>
    </source>
</evidence>
<keyword evidence="1" id="KW-0472">Membrane</keyword>
<reference evidence="3 4" key="1">
    <citation type="submission" date="2019-10" db="EMBL/GenBank/DDBJ databases">
        <authorList>
            <person name="Palmer J.M."/>
        </authorList>
    </citation>
    <scope>NUCLEOTIDE SEQUENCE [LARGE SCALE GENOMIC DNA]</scope>
    <source>
        <strain evidence="3 4">TWF730</strain>
    </source>
</reference>
<sequence length="215" mass="22910">MKFSNILLAAFGFSTFAAAFPAPVPAPDTSLNVFEKRELLERDPAGDLVERTGCANLIADVQVCIDAVVAINSKYTAKKTYTRGSCQSWAAEVVAKIKVLIAVITAYPSGCSYPPINDCVGIFVKLIVTIFVQLKVFIDLGGLLGILLLTVDLLLSLLLGLCGDLLHIVVTLLVLIEVKIKVGICALILKGCGGLLPVIWVQVLIKLCLQVGISV</sequence>
<feature type="chain" id="PRO_5043497082" evidence="2">
    <location>
        <begin position="20"/>
        <end position="215"/>
    </location>
</feature>
<feature type="transmembrane region" description="Helical" evidence="1">
    <location>
        <begin position="119"/>
        <end position="138"/>
    </location>
</feature>
<dbReference type="EMBL" id="JAVHNS010000017">
    <property type="protein sequence ID" value="KAK6332570.1"/>
    <property type="molecule type" value="Genomic_DNA"/>
</dbReference>
<comment type="caution">
    <text evidence="3">The sequence shown here is derived from an EMBL/GenBank/DDBJ whole genome shotgun (WGS) entry which is preliminary data.</text>
</comment>
<proteinExistence type="predicted"/>
<dbReference type="Proteomes" id="UP001373714">
    <property type="component" value="Unassembled WGS sequence"/>
</dbReference>